<evidence type="ECO:0000256" key="1">
    <source>
        <dbReference type="SAM" id="Phobius"/>
    </source>
</evidence>
<dbReference type="EMBL" id="CAADEX010000008">
    <property type="protein sequence ID" value="VFJ44844.1"/>
    <property type="molecule type" value="Genomic_DNA"/>
</dbReference>
<evidence type="ECO:0000313" key="2">
    <source>
        <dbReference type="EMBL" id="VFJ44692.1"/>
    </source>
</evidence>
<organism evidence="3">
    <name type="scientific">Candidatus Kentrum sp. DK</name>
    <dbReference type="NCBI Taxonomy" id="2126562"/>
    <lineage>
        <taxon>Bacteria</taxon>
        <taxon>Pseudomonadati</taxon>
        <taxon>Pseudomonadota</taxon>
        <taxon>Gammaproteobacteria</taxon>
        <taxon>Candidatus Kentrum</taxon>
    </lineage>
</organism>
<dbReference type="AlphaFoldDB" id="A0A450RZY4"/>
<protein>
    <submittedName>
        <fullName evidence="3">Uncharacterized protein</fullName>
    </submittedName>
</protein>
<keyword evidence="1" id="KW-0812">Transmembrane</keyword>
<name>A0A450RZY4_9GAMM</name>
<reference evidence="3" key="1">
    <citation type="submission" date="2019-02" db="EMBL/GenBank/DDBJ databases">
        <authorList>
            <person name="Gruber-Vodicka R. H."/>
            <person name="Seah K. B. B."/>
        </authorList>
    </citation>
    <scope>NUCLEOTIDE SEQUENCE</scope>
    <source>
        <strain evidence="2">BECK_DK161</strain>
        <strain evidence="3">BECK_DK47</strain>
    </source>
</reference>
<feature type="transmembrane region" description="Helical" evidence="1">
    <location>
        <begin position="12"/>
        <end position="31"/>
    </location>
</feature>
<proteinExistence type="predicted"/>
<sequence>MTRELNLARRTPQLLILLDILMLWVFALLSLPQVEPGLRYAVHGAPIGALVINGVEPVSATRAWVMEEEGPRAVRTGPGLALPSDTRIQLDGRYVLSLPAYYVRSVGRLFSHACPDGQCEHTIHVYKDGKAALCGSDGRFYAAYPGSTPYVESERCPPQ</sequence>
<gene>
    <name evidence="3" type="ORF">BECKDK2373B_GA0170837_100825</name>
    <name evidence="2" type="ORF">BECKDK2373C_GA0170839_100915</name>
</gene>
<accession>A0A450RZY4</accession>
<dbReference type="EMBL" id="CAADEY010000009">
    <property type="protein sequence ID" value="VFJ44692.1"/>
    <property type="molecule type" value="Genomic_DNA"/>
</dbReference>
<keyword evidence="1" id="KW-0472">Membrane</keyword>
<evidence type="ECO:0000313" key="3">
    <source>
        <dbReference type="EMBL" id="VFJ44844.1"/>
    </source>
</evidence>
<keyword evidence="1" id="KW-1133">Transmembrane helix</keyword>